<evidence type="ECO:0000313" key="2">
    <source>
        <dbReference type="Proteomes" id="UP000019804"/>
    </source>
</evidence>
<name>A0A017SLL7_ASPRC</name>
<sequence length="157" mass="17706">MGNRTIATVQPVAMIQLDPDEVAEMNKGFPVMVNLRTELFVFPPTPKSNVLKMARHGYGYEVEQSSSASSYSAPKLALKQQGQFLPAGAEKALRDGLALFLPRFKGRAFYPAEIVLVHRYSQGTFYRRSSSRVCKFVHCQRRKRTVCSSYSQVTDCY</sequence>
<dbReference type="OrthoDB" id="2219495at2759"/>
<dbReference type="Proteomes" id="UP000019804">
    <property type="component" value="Unassembled WGS sequence"/>
</dbReference>
<dbReference type="STRING" id="1388766.A0A017SLL7"/>
<evidence type="ECO:0000313" key="1">
    <source>
        <dbReference type="EMBL" id="EYE97656.1"/>
    </source>
</evidence>
<dbReference type="Gene3D" id="3.30.9.10">
    <property type="entry name" value="D-Amino Acid Oxidase, subunit A, domain 2"/>
    <property type="match status" value="1"/>
</dbReference>
<organism evidence="1 2">
    <name type="scientific">Aspergillus ruber (strain CBS 135680)</name>
    <dbReference type="NCBI Taxonomy" id="1388766"/>
    <lineage>
        <taxon>Eukaryota</taxon>
        <taxon>Fungi</taxon>
        <taxon>Dikarya</taxon>
        <taxon>Ascomycota</taxon>
        <taxon>Pezizomycotina</taxon>
        <taxon>Eurotiomycetes</taxon>
        <taxon>Eurotiomycetidae</taxon>
        <taxon>Eurotiales</taxon>
        <taxon>Aspergillaceae</taxon>
        <taxon>Aspergillus</taxon>
        <taxon>Aspergillus subgen. Aspergillus</taxon>
    </lineage>
</organism>
<protein>
    <submittedName>
        <fullName evidence="1">Uncharacterized protein</fullName>
    </submittedName>
</protein>
<gene>
    <name evidence="1" type="ORF">EURHEDRAFT_409892</name>
</gene>
<accession>A0A017SLL7</accession>
<keyword evidence="2" id="KW-1185">Reference proteome</keyword>
<dbReference type="RefSeq" id="XP_040641344.1">
    <property type="nucleotide sequence ID" value="XM_040781221.1"/>
</dbReference>
<dbReference type="AlphaFoldDB" id="A0A017SLL7"/>
<reference evidence="2" key="1">
    <citation type="journal article" date="2014" name="Nat. Commun.">
        <title>Genomic adaptations of the halophilic Dead Sea filamentous fungus Eurotium rubrum.</title>
        <authorList>
            <person name="Kis-Papo T."/>
            <person name="Weig A.R."/>
            <person name="Riley R."/>
            <person name="Persoh D."/>
            <person name="Salamov A."/>
            <person name="Sun H."/>
            <person name="Lipzen A."/>
            <person name="Wasser S.P."/>
            <person name="Rambold G."/>
            <person name="Grigoriev I.V."/>
            <person name="Nevo E."/>
        </authorList>
    </citation>
    <scope>NUCLEOTIDE SEQUENCE [LARGE SCALE GENOMIC DNA]</scope>
    <source>
        <strain evidence="2">CBS 135680</strain>
    </source>
</reference>
<dbReference type="EMBL" id="KK088415">
    <property type="protein sequence ID" value="EYE97656.1"/>
    <property type="molecule type" value="Genomic_DNA"/>
</dbReference>
<proteinExistence type="predicted"/>
<dbReference type="HOGENOM" id="CLU_1677472_0_0_1"/>
<dbReference type="GeneID" id="63696345"/>